<dbReference type="Proteomes" id="UP000000689">
    <property type="component" value="Chromosome 8"/>
</dbReference>
<keyword evidence="2" id="KW-0677">Repeat</keyword>
<dbReference type="SUPFAM" id="SSF50978">
    <property type="entry name" value="WD40 repeat-like"/>
    <property type="match status" value="2"/>
</dbReference>
<dbReference type="STRING" id="1071378.G0WF38"/>
<feature type="repeat" description="WD" evidence="4">
    <location>
        <begin position="578"/>
        <end position="612"/>
    </location>
</feature>
<proteinExistence type="inferred from homology"/>
<dbReference type="OMA" id="FYQGPPF"/>
<evidence type="ECO:0000256" key="3">
    <source>
        <dbReference type="ARBA" id="ARBA00038366"/>
    </source>
</evidence>
<dbReference type="Pfam" id="PF00400">
    <property type="entry name" value="WD40"/>
    <property type="match status" value="4"/>
</dbReference>
<dbReference type="GO" id="GO:0030479">
    <property type="term" value="C:actin cortical patch"/>
    <property type="evidence" value="ECO:0007669"/>
    <property type="project" value="EnsemblFungi"/>
</dbReference>
<dbReference type="InterPro" id="IPR015943">
    <property type="entry name" value="WD40/YVTN_repeat-like_dom_sf"/>
</dbReference>
<dbReference type="PROSITE" id="PS50082">
    <property type="entry name" value="WD_REPEATS_2"/>
    <property type="match status" value="2"/>
</dbReference>
<gene>
    <name evidence="5" type="primary">NDAI0H02250</name>
    <name evidence="5" type="ordered locus">NDAI_0H02250</name>
</gene>
<dbReference type="EMBL" id="HE580274">
    <property type="protein sequence ID" value="CCD26399.1"/>
    <property type="molecule type" value="Genomic_DNA"/>
</dbReference>
<dbReference type="InterPro" id="IPR001680">
    <property type="entry name" value="WD40_rpt"/>
</dbReference>
<dbReference type="FunFam" id="2.130.10.10:FF:000102">
    <property type="entry name" value="Actin-interacting protein 1"/>
    <property type="match status" value="1"/>
</dbReference>
<keyword evidence="6" id="KW-1185">Reference proteome</keyword>
<dbReference type="RefSeq" id="XP_003671642.1">
    <property type="nucleotide sequence ID" value="XM_003671594.1"/>
</dbReference>
<dbReference type="GO" id="GO:0030042">
    <property type="term" value="P:actin filament depolymerization"/>
    <property type="evidence" value="ECO:0007669"/>
    <property type="project" value="EnsemblFungi"/>
</dbReference>
<reference evidence="5 6" key="1">
    <citation type="journal article" date="2011" name="Proc. Natl. Acad. Sci. U.S.A.">
        <title>Evolutionary erosion of yeast sex chromosomes by mating-type switching accidents.</title>
        <authorList>
            <person name="Gordon J.L."/>
            <person name="Armisen D."/>
            <person name="Proux-Wera E."/>
            <person name="Oheigeartaigh S.S."/>
            <person name="Byrne K.P."/>
            <person name="Wolfe K.H."/>
        </authorList>
    </citation>
    <scope>NUCLEOTIDE SEQUENCE [LARGE SCALE GENOMIC DNA]</scope>
    <source>
        <strain evidence="6">ATCC 10597 / BCRC 20456 / CBS 421 / NBRC 0211 / NRRL Y-12639</strain>
    </source>
</reference>
<dbReference type="OrthoDB" id="2306at2759"/>
<dbReference type="KEGG" id="ndi:NDAI_0H02250"/>
<evidence type="ECO:0000256" key="1">
    <source>
        <dbReference type="ARBA" id="ARBA00022574"/>
    </source>
</evidence>
<dbReference type="AlphaFoldDB" id="G0WF38"/>
<dbReference type="GO" id="GO:0005884">
    <property type="term" value="C:actin filament"/>
    <property type="evidence" value="ECO:0007669"/>
    <property type="project" value="EnsemblFungi"/>
</dbReference>
<dbReference type="PANTHER" id="PTHR19856:SF0">
    <property type="entry name" value="WD REPEAT-CONTAINING PROTEIN 1"/>
    <property type="match status" value="1"/>
</dbReference>
<dbReference type="FunFam" id="2.130.10.10:FF:000167">
    <property type="entry name" value="Actin-interacting protein 1"/>
    <property type="match status" value="1"/>
</dbReference>
<evidence type="ECO:0008006" key="7">
    <source>
        <dbReference type="Google" id="ProtNLM"/>
    </source>
</evidence>
<accession>G0WF38</accession>
<dbReference type="PROSITE" id="PS50294">
    <property type="entry name" value="WD_REPEATS_REGION"/>
    <property type="match status" value="1"/>
</dbReference>
<dbReference type="GO" id="GO:0051014">
    <property type="term" value="P:actin filament severing"/>
    <property type="evidence" value="ECO:0007669"/>
    <property type="project" value="EnsemblFungi"/>
</dbReference>
<organism evidence="5 6">
    <name type="scientific">Naumovozyma dairenensis (strain ATCC 10597 / BCRC 20456 / CBS 421 / NBRC 0211 / NRRL Y-12639)</name>
    <name type="common">Saccharomyces dairenensis</name>
    <dbReference type="NCBI Taxonomy" id="1071378"/>
    <lineage>
        <taxon>Eukaryota</taxon>
        <taxon>Fungi</taxon>
        <taxon>Dikarya</taxon>
        <taxon>Ascomycota</taxon>
        <taxon>Saccharomycotina</taxon>
        <taxon>Saccharomycetes</taxon>
        <taxon>Saccharomycetales</taxon>
        <taxon>Saccharomycetaceae</taxon>
        <taxon>Naumovozyma</taxon>
    </lineage>
</organism>
<dbReference type="GO" id="GO:0003786">
    <property type="term" value="F:actin lateral binding"/>
    <property type="evidence" value="ECO:0007669"/>
    <property type="project" value="EnsemblFungi"/>
</dbReference>
<protein>
    <recommendedName>
        <fullName evidence="7">Anaphase-promoting complex subunit 4 WD40 domain-containing protein</fullName>
    </recommendedName>
</protein>
<dbReference type="HOGENOM" id="CLU_015246_1_0_1"/>
<feature type="repeat" description="WD" evidence="4">
    <location>
        <begin position="262"/>
        <end position="288"/>
    </location>
</feature>
<evidence type="ECO:0000313" key="6">
    <source>
        <dbReference type="Proteomes" id="UP000000689"/>
    </source>
</evidence>
<evidence type="ECO:0000256" key="4">
    <source>
        <dbReference type="PROSITE-ProRule" id="PRU00221"/>
    </source>
</evidence>
<dbReference type="eggNOG" id="KOG0318">
    <property type="taxonomic scope" value="Eukaryota"/>
</dbReference>
<dbReference type="InterPro" id="IPR036322">
    <property type="entry name" value="WD40_repeat_dom_sf"/>
</dbReference>
<dbReference type="SMART" id="SM00320">
    <property type="entry name" value="WD40"/>
    <property type="match status" value="10"/>
</dbReference>
<dbReference type="PANTHER" id="PTHR19856">
    <property type="entry name" value="WD-REPEATCONTAINING PROTEIN WDR1"/>
    <property type="match status" value="1"/>
</dbReference>
<dbReference type="Gene3D" id="2.130.10.10">
    <property type="entry name" value="YVTN repeat-like/Quinoprotein amine dehydrogenase"/>
    <property type="match status" value="2"/>
</dbReference>
<keyword evidence="1 4" id="KW-0853">WD repeat</keyword>
<dbReference type="GeneID" id="11495930"/>
<dbReference type="GO" id="GO:0032466">
    <property type="term" value="P:negative regulation of cytokinesis"/>
    <property type="evidence" value="ECO:0007669"/>
    <property type="project" value="EnsemblFungi"/>
</dbReference>
<name>G0WF38_NAUDC</name>
<evidence type="ECO:0000313" key="5">
    <source>
        <dbReference type="EMBL" id="CCD26399.1"/>
    </source>
</evidence>
<sequence length="612" mass="67345">MPEIKLDSIIPPQPATRRNFSVHLSYDETTNTIAYPCGKSAFIRSLSEDVKDEITVQFTGHSSSNVTVVKFSPIKGSQYVCSGDESGKVIVWGWNKDLDTGIISTTIKSEFQVLAGPITDIAWDCEGKRLAVVGEGRDKFGVFISWDTGNSLGEISGHSQKINAVHFKQSRPMRCMTVGDAGTAVFYQGPPFKFTASDRMHHDQGKFIRDVKFSPDNGEFVVSVGSDRKIVCYDGKTGEFIKYIEDGSHQINGGNFALDWIDSNKFVTASADSKIAVWDVTTSKCEQVWTVTGSDSLKTQQVGVVVATKNNQIVSLSLDGTLNIFQMGQDSILRSIKGHNKGITALATNPLVSGSYDGKVMEWETIPKRLHDLHRNLIVSIDNVTSGKISSVSWDDTLMVNDEIKYKFEHQPKVSTSNDDGMTAVVTSENMLLLLNSVTGAILQSLQLKTPVAAIGLSSKIVSVGYEETNLIEVFDISELSSCFQLNSKLTSTPSCISISKSERYLAAGDVMGKIILFDLETRDIKTSRWSFHTGRINAISWRPEEEEGEEDLVATGSLDTNIIIYSMKKPMRTIKYLNAHKDGINALLWNDANTLVSAGTDACIKKWSVEF</sequence>
<evidence type="ECO:0000256" key="2">
    <source>
        <dbReference type="ARBA" id="ARBA00022737"/>
    </source>
</evidence>
<dbReference type="GO" id="GO:0051016">
    <property type="term" value="P:barbed-end actin filament capping"/>
    <property type="evidence" value="ECO:0007669"/>
    <property type="project" value="EnsemblFungi"/>
</dbReference>
<comment type="similarity">
    <text evidence="3">Belongs to the WD repeat AIP1 family.</text>
</comment>